<dbReference type="GO" id="GO:0046872">
    <property type="term" value="F:metal ion binding"/>
    <property type="evidence" value="ECO:0007669"/>
    <property type="project" value="UniProtKB-KW"/>
</dbReference>
<evidence type="ECO:0000313" key="12">
    <source>
        <dbReference type="Proteomes" id="UP000282985"/>
    </source>
</evidence>
<dbReference type="Gene3D" id="2.40.30.10">
    <property type="entry name" value="Translation factors"/>
    <property type="match status" value="1"/>
</dbReference>
<dbReference type="PANTHER" id="PTHR47354:SF8">
    <property type="entry name" value="1,2-PHENYLACETYL-COA EPOXIDASE, SUBUNIT E"/>
    <property type="match status" value="1"/>
</dbReference>
<accession>A0A434AYG4</accession>
<dbReference type="Pfam" id="PF00970">
    <property type="entry name" value="FAD_binding_6"/>
    <property type="match status" value="1"/>
</dbReference>
<feature type="domain" description="FAD-binding FR-type" evidence="10">
    <location>
        <begin position="3"/>
        <end position="108"/>
    </location>
</feature>
<keyword evidence="6" id="KW-0560">Oxidoreductase</keyword>
<dbReference type="GO" id="GO:0050660">
    <property type="term" value="F:flavin adenine dinucleotide binding"/>
    <property type="evidence" value="ECO:0007669"/>
    <property type="project" value="TreeGrafter"/>
</dbReference>
<dbReference type="Gene3D" id="3.40.50.80">
    <property type="entry name" value="Nucleotide-binding domain of ferredoxin-NADP reductase (FNR) module"/>
    <property type="match status" value="1"/>
</dbReference>
<dbReference type="Pfam" id="PF00111">
    <property type="entry name" value="Fer2"/>
    <property type="match status" value="1"/>
</dbReference>
<dbReference type="CDD" id="cd06214">
    <property type="entry name" value="PA_degradation_oxidoreductase_like"/>
    <property type="match status" value="1"/>
</dbReference>
<dbReference type="InterPro" id="IPR006058">
    <property type="entry name" value="2Fe2S_fd_BS"/>
</dbReference>
<keyword evidence="12" id="KW-1185">Reference proteome</keyword>
<dbReference type="Proteomes" id="UP000282985">
    <property type="component" value="Unassembled WGS sequence"/>
</dbReference>
<dbReference type="Gene3D" id="3.10.20.30">
    <property type="match status" value="1"/>
</dbReference>
<keyword evidence="8" id="KW-0411">Iron-sulfur</keyword>
<keyword evidence="4" id="KW-0479">Metal-binding</keyword>
<evidence type="ECO:0000256" key="8">
    <source>
        <dbReference type="ARBA" id="ARBA00023014"/>
    </source>
</evidence>
<dbReference type="PROSITE" id="PS51085">
    <property type="entry name" value="2FE2S_FER_2"/>
    <property type="match status" value="1"/>
</dbReference>
<dbReference type="InterPro" id="IPR012675">
    <property type="entry name" value="Beta-grasp_dom_sf"/>
</dbReference>
<dbReference type="Pfam" id="PF00175">
    <property type="entry name" value="NAD_binding_1"/>
    <property type="match status" value="1"/>
</dbReference>
<evidence type="ECO:0000256" key="1">
    <source>
        <dbReference type="ARBA" id="ARBA00001974"/>
    </source>
</evidence>
<evidence type="ECO:0000313" key="11">
    <source>
        <dbReference type="EMBL" id="RUT79613.1"/>
    </source>
</evidence>
<dbReference type="PROSITE" id="PS51384">
    <property type="entry name" value="FAD_FR"/>
    <property type="match status" value="1"/>
</dbReference>
<dbReference type="SUPFAM" id="SSF63380">
    <property type="entry name" value="Riboflavin synthase domain-like"/>
    <property type="match status" value="1"/>
</dbReference>
<organism evidence="11 12">
    <name type="scientific">Ancylomarina longa</name>
    <dbReference type="NCBI Taxonomy" id="2487017"/>
    <lineage>
        <taxon>Bacteria</taxon>
        <taxon>Pseudomonadati</taxon>
        <taxon>Bacteroidota</taxon>
        <taxon>Bacteroidia</taxon>
        <taxon>Marinilabiliales</taxon>
        <taxon>Marinifilaceae</taxon>
        <taxon>Ancylomarina</taxon>
    </lineage>
</organism>
<dbReference type="GO" id="GO:0051213">
    <property type="term" value="F:dioxygenase activity"/>
    <property type="evidence" value="ECO:0007669"/>
    <property type="project" value="UniProtKB-KW"/>
</dbReference>
<dbReference type="InterPro" id="IPR017927">
    <property type="entry name" value="FAD-bd_FR_type"/>
</dbReference>
<dbReference type="PROSITE" id="PS00197">
    <property type="entry name" value="2FE2S_FER_1"/>
    <property type="match status" value="1"/>
</dbReference>
<protein>
    <submittedName>
        <fullName evidence="11">Nitric oxide dioxygenase</fullName>
    </submittedName>
</protein>
<dbReference type="InterPro" id="IPR039261">
    <property type="entry name" value="FNR_nucleotide-bd"/>
</dbReference>
<comment type="cofactor">
    <cofactor evidence="1">
        <name>FAD</name>
        <dbReference type="ChEBI" id="CHEBI:57692"/>
    </cofactor>
</comment>
<evidence type="ECO:0000256" key="7">
    <source>
        <dbReference type="ARBA" id="ARBA00023004"/>
    </source>
</evidence>
<keyword evidence="7" id="KW-0408">Iron</keyword>
<dbReference type="PRINTS" id="PR00371">
    <property type="entry name" value="FPNCR"/>
</dbReference>
<evidence type="ECO:0000256" key="3">
    <source>
        <dbReference type="ARBA" id="ARBA00022714"/>
    </source>
</evidence>
<dbReference type="InterPro" id="IPR001041">
    <property type="entry name" value="2Fe-2S_ferredoxin-type"/>
</dbReference>
<dbReference type="CDD" id="cd00207">
    <property type="entry name" value="fer2"/>
    <property type="match status" value="1"/>
</dbReference>
<dbReference type="PRINTS" id="PR00406">
    <property type="entry name" value="CYTB5RDTASE"/>
</dbReference>
<sequence length="356" mass="40309">MEQEFYHLRIVGIEKPIKEATTLSFKIPENLKSIFEFQAGQHLCFRFYLNGVEERRMYSLHNSPHESDLYQVTVKTHPDGFISRFVANSLKIGDKLEVSNPLGDFTINPVKNAHKNYYLFAAGSGITPIFSMIKSILMVEPNSYVYLLYGNRTLADILFYDELAILQEQYPEQLIITHTLSTRFLDFSLAPWEGKRGRIDDGMVEAFITDNPLRTQDVEYYICGPEGMIQTVQDTLIDMGVPTKIIHFEYFSAPSLQYDEGLAFVENASVSATIRNKNYQVRLEADETILEGLQRIGAPAPYSCKSGICGSCKAKLLEGEVKMKASIALSSEDKKKAFILTCQSLAQTPNIKIDYQ</sequence>
<dbReference type="AlphaFoldDB" id="A0A434AYG4"/>
<evidence type="ECO:0000256" key="2">
    <source>
        <dbReference type="ARBA" id="ARBA00022630"/>
    </source>
</evidence>
<evidence type="ECO:0000256" key="4">
    <source>
        <dbReference type="ARBA" id="ARBA00022723"/>
    </source>
</evidence>
<dbReference type="InterPro" id="IPR001433">
    <property type="entry name" value="OxRdtase_FAD/NAD-bd"/>
</dbReference>
<name>A0A434AYG4_9BACT</name>
<dbReference type="InterPro" id="IPR001709">
    <property type="entry name" value="Flavoprot_Pyr_Nucl_cyt_Rdtase"/>
</dbReference>
<keyword evidence="5" id="KW-0274">FAD</keyword>
<dbReference type="OrthoDB" id="9789468at2"/>
<gene>
    <name evidence="11" type="ORF">DLK05_02670</name>
</gene>
<dbReference type="InterPro" id="IPR008333">
    <property type="entry name" value="Cbr1-like_FAD-bd_dom"/>
</dbReference>
<dbReference type="InterPro" id="IPR050415">
    <property type="entry name" value="MRET"/>
</dbReference>
<evidence type="ECO:0000256" key="5">
    <source>
        <dbReference type="ARBA" id="ARBA00022827"/>
    </source>
</evidence>
<proteinExistence type="predicted"/>
<evidence type="ECO:0000256" key="6">
    <source>
        <dbReference type="ARBA" id="ARBA00023002"/>
    </source>
</evidence>
<keyword evidence="2" id="KW-0285">Flavoprotein</keyword>
<reference evidence="11 12" key="1">
    <citation type="submission" date="2018-11" db="EMBL/GenBank/DDBJ databases">
        <title>Parancylomarina longa gen. nov., sp. nov., isolated from sediments of southern Okinawa.</title>
        <authorList>
            <person name="Fu T."/>
        </authorList>
    </citation>
    <scope>NUCLEOTIDE SEQUENCE [LARGE SCALE GENOMIC DNA]</scope>
    <source>
        <strain evidence="11 12">T3-2 S1-C</strain>
    </source>
</reference>
<dbReference type="GO" id="GO:0051537">
    <property type="term" value="F:2 iron, 2 sulfur cluster binding"/>
    <property type="evidence" value="ECO:0007669"/>
    <property type="project" value="UniProtKB-KW"/>
</dbReference>
<dbReference type="InterPro" id="IPR017938">
    <property type="entry name" value="Riboflavin_synthase-like_b-brl"/>
</dbReference>
<dbReference type="InterPro" id="IPR036010">
    <property type="entry name" value="2Fe-2S_ferredoxin-like_sf"/>
</dbReference>
<dbReference type="RefSeq" id="WP_127342435.1">
    <property type="nucleotide sequence ID" value="NZ_RJJX01000002.1"/>
</dbReference>
<dbReference type="EMBL" id="RJJX01000002">
    <property type="protein sequence ID" value="RUT79613.1"/>
    <property type="molecule type" value="Genomic_DNA"/>
</dbReference>
<dbReference type="SUPFAM" id="SSF54292">
    <property type="entry name" value="2Fe-2S ferredoxin-like"/>
    <property type="match status" value="1"/>
</dbReference>
<evidence type="ECO:0000259" key="10">
    <source>
        <dbReference type="PROSITE" id="PS51384"/>
    </source>
</evidence>
<comment type="caution">
    <text evidence="11">The sequence shown here is derived from an EMBL/GenBank/DDBJ whole genome shotgun (WGS) entry which is preliminary data.</text>
</comment>
<keyword evidence="3" id="KW-0001">2Fe-2S</keyword>
<evidence type="ECO:0000259" key="9">
    <source>
        <dbReference type="PROSITE" id="PS51085"/>
    </source>
</evidence>
<feature type="domain" description="2Fe-2S ferredoxin-type" evidence="9">
    <location>
        <begin position="268"/>
        <end position="356"/>
    </location>
</feature>
<dbReference type="PANTHER" id="PTHR47354">
    <property type="entry name" value="NADH OXIDOREDUCTASE HCR"/>
    <property type="match status" value="1"/>
</dbReference>
<keyword evidence="11" id="KW-0223">Dioxygenase</keyword>
<dbReference type="SUPFAM" id="SSF52343">
    <property type="entry name" value="Ferredoxin reductase-like, C-terminal NADP-linked domain"/>
    <property type="match status" value="1"/>
</dbReference>